<comment type="caution">
    <text evidence="11">The sequence shown here is derived from an EMBL/GenBank/DDBJ whole genome shotgun (WGS) entry which is preliminary data.</text>
</comment>
<sequence>MARVCVVGSVNMDLTFGVEALPRPGETVLASSLTSAPGGKGGNQAVAAARAGAPVQLVGAVGDDAAAARLQAHLRANAVGLEGVVTVPGPSGTAVIVVDADAENTIVVAPGANGQLTLGGAGAREVIADCDVLVTQLEIPASTALAAAREARSAGAAVIVNASPAGRLDASLAELAAAADVVIANEAEAERWPWQPTHLVVTLGARGARYRGADGEFAVPAPAVKAVDTAGAGDVFAGVLAAGWPRDPSASPAVRAERLTALRRACAAGALATLVPGAGDCAPRAAAIDAAVREVFG</sequence>
<comment type="caution">
    <text evidence="9">Lacks conserved residue(s) required for the propagation of feature annotation.</text>
</comment>
<dbReference type="InterPro" id="IPR002139">
    <property type="entry name" value="Ribo/fructo_kinase"/>
</dbReference>
<keyword evidence="1 9" id="KW-0808">Transferase</keyword>
<dbReference type="InterPro" id="IPR011877">
    <property type="entry name" value="Ribokinase"/>
</dbReference>
<dbReference type="GO" id="GO:0046872">
    <property type="term" value="F:metal ion binding"/>
    <property type="evidence" value="ECO:0007669"/>
    <property type="project" value="UniProtKB-KW"/>
</dbReference>
<dbReference type="PANTHER" id="PTHR10584:SF166">
    <property type="entry name" value="RIBOKINASE"/>
    <property type="match status" value="1"/>
</dbReference>
<comment type="function">
    <text evidence="9">Catalyzes the phosphorylation of ribose at O-5 in a reaction requiring ATP and magnesium. The resulting D-ribose-5-phosphate can then be used either for sythesis of nucleotides, histidine, and tryptophan, or as a component of the pentose phosphate pathway.</text>
</comment>
<feature type="binding site" evidence="9">
    <location>
        <position position="234"/>
    </location>
    <ligand>
        <name>substrate</name>
    </ligand>
</feature>
<feature type="binding site" evidence="9">
    <location>
        <position position="228"/>
    </location>
    <ligand>
        <name>K(+)</name>
        <dbReference type="ChEBI" id="CHEBI:29103"/>
    </ligand>
</feature>
<comment type="activity regulation">
    <text evidence="9">Activated by a monovalent cation that binds near, but not in, the active site. The most likely occupant of the site in vivo is potassium. Ion binding induces a conformational change that may alter substrate affinity.</text>
</comment>
<feature type="binding site" evidence="9">
    <location>
        <begin position="202"/>
        <end position="207"/>
    </location>
    <ligand>
        <name>ATP</name>
        <dbReference type="ChEBI" id="CHEBI:30616"/>
    </ligand>
</feature>
<evidence type="ECO:0000313" key="12">
    <source>
        <dbReference type="Proteomes" id="UP000193285"/>
    </source>
</evidence>
<feature type="binding site" evidence="9">
    <location>
        <begin position="11"/>
        <end position="13"/>
    </location>
    <ligand>
        <name>substrate</name>
    </ligand>
</feature>
<dbReference type="Proteomes" id="UP000193285">
    <property type="component" value="Unassembled WGS sequence"/>
</dbReference>
<dbReference type="AlphaFoldDB" id="A0A1X2AIU8"/>
<comment type="subcellular location">
    <subcellularLocation>
        <location evidence="9">Cytoplasm</location>
    </subcellularLocation>
</comment>
<comment type="pathway">
    <text evidence="9">Carbohydrate metabolism; D-ribose degradation; D-ribose 5-phosphate from beta-D-ribopyranose: step 2/2.</text>
</comment>
<dbReference type="UniPathway" id="UPA00916">
    <property type="reaction ID" value="UER00889"/>
</dbReference>
<feature type="active site" description="Proton acceptor" evidence="9">
    <location>
        <position position="234"/>
    </location>
</feature>
<comment type="cofactor">
    <cofactor evidence="9">
        <name>Mg(2+)</name>
        <dbReference type="ChEBI" id="CHEBI:18420"/>
    </cofactor>
    <text evidence="9">Requires a divalent cation, most likely magnesium in vivo, as an electrophilic catalyst to aid phosphoryl group transfer. It is the chelate of the metal and the nucleotide that is the actual substrate.</text>
</comment>
<evidence type="ECO:0000256" key="2">
    <source>
        <dbReference type="ARBA" id="ARBA00022723"/>
    </source>
</evidence>
<comment type="subunit">
    <text evidence="9">Homodimer.</text>
</comment>
<reference evidence="11 12" key="1">
    <citation type="journal article" date="2015" name="Emerg. Microbes Infect.">
        <title>Characterization of 17 strains belonging to the Mycobacterium simiae complex and description of Mycobacterium paraense sp. nov.</title>
        <authorList>
            <person name="Fusco da Costa A.R."/>
            <person name="Fedrizzi T."/>
            <person name="Lopes M.L."/>
            <person name="Pecorari M."/>
            <person name="Oliveira da Costa W.L."/>
            <person name="Giacobazzi E."/>
            <person name="da Costa Bahia J.R."/>
            <person name="De Sanctis V."/>
            <person name="Batista Lima K.V."/>
            <person name="Bertorelli R."/>
            <person name="Grottola A."/>
            <person name="Fabio A."/>
            <person name="Mariottini A."/>
            <person name="Ferretti P."/>
            <person name="Di Leva F."/>
            <person name="Fregni Serpini G."/>
            <person name="Tagliazucchi S."/>
            <person name="Rumpianesi F."/>
            <person name="Jousson O."/>
            <person name="Segata N."/>
            <person name="Tortoli E."/>
        </authorList>
    </citation>
    <scope>NUCLEOTIDE SEQUENCE [LARGE SCALE GENOMIC DNA]</scope>
    <source>
        <strain evidence="11 12">IEC33</strain>
    </source>
</reference>
<dbReference type="EC" id="2.7.1.15" evidence="9"/>
<comment type="catalytic activity">
    <reaction evidence="9">
        <text>D-ribose + ATP = D-ribose 5-phosphate + ADP + H(+)</text>
        <dbReference type="Rhea" id="RHEA:13697"/>
        <dbReference type="ChEBI" id="CHEBI:15378"/>
        <dbReference type="ChEBI" id="CHEBI:30616"/>
        <dbReference type="ChEBI" id="CHEBI:47013"/>
        <dbReference type="ChEBI" id="CHEBI:78346"/>
        <dbReference type="ChEBI" id="CHEBI:456216"/>
        <dbReference type="EC" id="2.7.1.15"/>
    </reaction>
</comment>
<keyword evidence="3 9" id="KW-0547">Nucleotide-binding</keyword>
<dbReference type="Gene3D" id="3.40.1190.20">
    <property type="match status" value="1"/>
</dbReference>
<keyword evidence="8 9" id="KW-0119">Carbohydrate metabolism</keyword>
<evidence type="ECO:0000256" key="1">
    <source>
        <dbReference type="ARBA" id="ARBA00022679"/>
    </source>
</evidence>
<feature type="binding site" evidence="9">
    <location>
        <position position="272"/>
    </location>
    <ligand>
        <name>K(+)</name>
        <dbReference type="ChEBI" id="CHEBI:29103"/>
    </ligand>
</feature>
<proteinExistence type="inferred from homology"/>
<evidence type="ECO:0000256" key="5">
    <source>
        <dbReference type="ARBA" id="ARBA00022840"/>
    </source>
</evidence>
<dbReference type="RefSeq" id="WP_085244171.1">
    <property type="nucleotide sequence ID" value="NZ_LQPN01000024.1"/>
</dbReference>
<dbReference type="STRING" id="767916.AWB91_03720"/>
<keyword evidence="2 9" id="KW-0479">Metal-binding</keyword>
<dbReference type="GO" id="GO:0005524">
    <property type="term" value="F:ATP binding"/>
    <property type="evidence" value="ECO:0007669"/>
    <property type="project" value="UniProtKB-UniRule"/>
</dbReference>
<dbReference type="GO" id="GO:0019303">
    <property type="term" value="P:D-ribose catabolic process"/>
    <property type="evidence" value="ECO:0007669"/>
    <property type="project" value="UniProtKB-UniRule"/>
</dbReference>
<keyword evidence="5 9" id="KW-0067">ATP-binding</keyword>
<name>A0A1X2AIU8_9MYCO</name>
<comment type="similarity">
    <text evidence="9">Belongs to the carbohydrate kinase PfkB family. Ribokinase subfamily.</text>
</comment>
<dbReference type="InterPro" id="IPR011611">
    <property type="entry name" value="PfkB_dom"/>
</dbReference>
<keyword evidence="6 9" id="KW-0460">Magnesium</keyword>
<feature type="binding site" evidence="9">
    <location>
        <position position="185"/>
    </location>
    <ligand>
        <name>ATP</name>
        <dbReference type="ChEBI" id="CHEBI:30616"/>
    </ligand>
</feature>
<evidence type="ECO:0000259" key="10">
    <source>
        <dbReference type="Pfam" id="PF00294"/>
    </source>
</evidence>
<keyword evidence="4 9" id="KW-0418">Kinase</keyword>
<protein>
    <recommendedName>
        <fullName evidence="9">Ribokinase</fullName>
        <shortName evidence="9">RK</shortName>
        <ecNumber evidence="9">2.7.1.15</ecNumber>
    </recommendedName>
</protein>
<feature type="binding site" evidence="9">
    <location>
        <begin position="233"/>
        <end position="234"/>
    </location>
    <ligand>
        <name>ATP</name>
        <dbReference type="ChEBI" id="CHEBI:30616"/>
    </ligand>
</feature>
<dbReference type="PANTHER" id="PTHR10584">
    <property type="entry name" value="SUGAR KINASE"/>
    <property type="match status" value="1"/>
</dbReference>
<dbReference type="GO" id="GO:0005829">
    <property type="term" value="C:cytosol"/>
    <property type="evidence" value="ECO:0007669"/>
    <property type="project" value="TreeGrafter"/>
</dbReference>
<feature type="binding site" evidence="9">
    <location>
        <position position="277"/>
    </location>
    <ligand>
        <name>K(+)</name>
        <dbReference type="ChEBI" id="CHEBI:29103"/>
    </ligand>
</feature>
<dbReference type="HAMAP" id="MF_01987">
    <property type="entry name" value="Ribokinase"/>
    <property type="match status" value="1"/>
</dbReference>
<dbReference type="InterPro" id="IPR029056">
    <property type="entry name" value="Ribokinase-like"/>
</dbReference>
<evidence type="ECO:0000256" key="8">
    <source>
        <dbReference type="ARBA" id="ARBA00023277"/>
    </source>
</evidence>
<dbReference type="PRINTS" id="PR00990">
    <property type="entry name" value="RIBOKINASE"/>
</dbReference>
<evidence type="ECO:0000256" key="9">
    <source>
        <dbReference type="HAMAP-Rule" id="MF_01987"/>
    </source>
</evidence>
<dbReference type="SUPFAM" id="SSF53613">
    <property type="entry name" value="Ribokinase-like"/>
    <property type="match status" value="1"/>
</dbReference>
<evidence type="ECO:0000256" key="4">
    <source>
        <dbReference type="ARBA" id="ARBA00022777"/>
    </source>
</evidence>
<feature type="domain" description="Carbohydrate kinase PfkB" evidence="10">
    <location>
        <begin position="1"/>
        <end position="283"/>
    </location>
</feature>
<feature type="binding site" evidence="9">
    <location>
        <position position="230"/>
    </location>
    <ligand>
        <name>K(+)</name>
        <dbReference type="ChEBI" id="CHEBI:29103"/>
    </ligand>
</feature>
<evidence type="ECO:0000256" key="7">
    <source>
        <dbReference type="ARBA" id="ARBA00022958"/>
    </source>
</evidence>
<accession>A0A1X2AIU8</accession>
<dbReference type="Pfam" id="PF00294">
    <property type="entry name" value="PfkB"/>
    <property type="match status" value="1"/>
</dbReference>
<gene>
    <name evidence="9" type="primary">rbsK</name>
    <name evidence="11" type="ORF">AWB90_04905</name>
</gene>
<dbReference type="OrthoDB" id="9775849at2"/>
<organism evidence="11 12">
    <name type="scientific">Mycobacterium paraense</name>
    <dbReference type="NCBI Taxonomy" id="767916"/>
    <lineage>
        <taxon>Bacteria</taxon>
        <taxon>Bacillati</taxon>
        <taxon>Actinomycetota</taxon>
        <taxon>Actinomycetes</taxon>
        <taxon>Mycobacteriales</taxon>
        <taxon>Mycobacteriaceae</taxon>
        <taxon>Mycobacterium</taxon>
        <taxon>Mycobacterium simiae complex</taxon>
    </lineage>
</organism>
<dbReference type="EMBL" id="LQPN01000024">
    <property type="protein sequence ID" value="ORW51270.1"/>
    <property type="molecule type" value="Genomic_DNA"/>
</dbReference>
<evidence type="ECO:0000256" key="3">
    <source>
        <dbReference type="ARBA" id="ARBA00022741"/>
    </source>
</evidence>
<dbReference type="CDD" id="cd01174">
    <property type="entry name" value="ribokinase"/>
    <property type="match status" value="1"/>
</dbReference>
<feature type="binding site" evidence="9">
    <location>
        <position position="275"/>
    </location>
    <ligand>
        <name>K(+)</name>
        <dbReference type="ChEBI" id="CHEBI:29103"/>
    </ligand>
</feature>
<keyword evidence="7 9" id="KW-0630">Potassium</keyword>
<keyword evidence="9" id="KW-0963">Cytoplasm</keyword>
<evidence type="ECO:0000313" key="11">
    <source>
        <dbReference type="EMBL" id="ORW51270.1"/>
    </source>
</evidence>
<dbReference type="GO" id="GO:0004747">
    <property type="term" value="F:ribokinase activity"/>
    <property type="evidence" value="ECO:0007669"/>
    <property type="project" value="UniProtKB-UniRule"/>
</dbReference>
<feature type="binding site" evidence="9">
    <location>
        <position position="138"/>
    </location>
    <ligand>
        <name>substrate</name>
    </ligand>
</feature>
<feature type="binding site" evidence="9">
    <location>
        <begin position="39"/>
        <end position="43"/>
    </location>
    <ligand>
        <name>substrate</name>
    </ligand>
</feature>
<evidence type="ECO:0000256" key="6">
    <source>
        <dbReference type="ARBA" id="ARBA00022842"/>
    </source>
</evidence>